<feature type="compositionally biased region" description="Polar residues" evidence="1">
    <location>
        <begin position="345"/>
        <end position="356"/>
    </location>
</feature>
<evidence type="ECO:0000313" key="2">
    <source>
        <dbReference type="EMBL" id="KAL3317655.1"/>
    </source>
</evidence>
<gene>
    <name evidence="2" type="ORF">Ciccas_003691</name>
</gene>
<accession>A0ABD2QDP3</accession>
<feature type="region of interest" description="Disordered" evidence="1">
    <location>
        <begin position="330"/>
        <end position="391"/>
    </location>
</feature>
<comment type="caution">
    <text evidence="2">The sequence shown here is derived from an EMBL/GenBank/DDBJ whole genome shotgun (WGS) entry which is preliminary data.</text>
</comment>
<proteinExistence type="predicted"/>
<reference evidence="2 3" key="1">
    <citation type="submission" date="2024-11" db="EMBL/GenBank/DDBJ databases">
        <title>Adaptive evolution of stress response genes in parasites aligns with host niche diversity.</title>
        <authorList>
            <person name="Hahn C."/>
            <person name="Resl P."/>
        </authorList>
    </citation>
    <scope>NUCLEOTIDE SEQUENCE [LARGE SCALE GENOMIC DNA]</scope>
    <source>
        <strain evidence="2">EGGRZ-B1_66</strain>
        <tissue evidence="2">Body</tissue>
    </source>
</reference>
<organism evidence="2 3">
    <name type="scientific">Cichlidogyrus casuarinus</name>
    <dbReference type="NCBI Taxonomy" id="1844966"/>
    <lineage>
        <taxon>Eukaryota</taxon>
        <taxon>Metazoa</taxon>
        <taxon>Spiralia</taxon>
        <taxon>Lophotrochozoa</taxon>
        <taxon>Platyhelminthes</taxon>
        <taxon>Monogenea</taxon>
        <taxon>Monopisthocotylea</taxon>
        <taxon>Dactylogyridea</taxon>
        <taxon>Ancyrocephalidae</taxon>
        <taxon>Cichlidogyrus</taxon>
    </lineage>
</organism>
<feature type="region of interest" description="Disordered" evidence="1">
    <location>
        <begin position="214"/>
        <end position="253"/>
    </location>
</feature>
<evidence type="ECO:0000313" key="3">
    <source>
        <dbReference type="Proteomes" id="UP001626550"/>
    </source>
</evidence>
<protein>
    <submittedName>
        <fullName evidence="2">Uncharacterized protein</fullName>
    </submittedName>
</protein>
<sequence length="509" mass="57078">MDLQQKLEEQANYIKHLETYSDNLKTQFALAENTIDRLRAGLVPRASNVGSCASSLSASVYGTLGRNLKPNRSASIGLLCRTPSLRQHAVLDPRDESKGAHSPPSSLLSLPKQNSLWERFSALGRQLHTIEEQRKADRGGSTISSSCKIDSTAQELRHVKHLQESLKTLQQETKDVLLDHEDPSALENLNSKIFNMGLRMEELQLVLTQELEKQTRKKPFSDNQPVKVPTRTGVDSLLSTSTSNTDSSRKSNNLTEEQMSAFEVQFTQFLKRYTKLVELNMMDENSEHLELLKSNLRRVAEVVSKSESSSELVLSPQDLEALFAVDEETSRKMVKKISPNRRESSLSGETVQNGSGVDSGLSLGTPPKRFLAPAPPKHSMNGARPGRSQLVDELDGSDSVQHYPIKPHKSSDIEHSFLLRQRAEDEDKESLQQASTSESMNYIDEASSDEALMPKQEVFPMLPIRYQSKPKIYRSSFQTTRNFPIPNTAYSVRSSYDLGQQTRAYTRIP</sequence>
<evidence type="ECO:0000256" key="1">
    <source>
        <dbReference type="SAM" id="MobiDB-lite"/>
    </source>
</evidence>
<dbReference type="Proteomes" id="UP001626550">
    <property type="component" value="Unassembled WGS sequence"/>
</dbReference>
<keyword evidence="3" id="KW-1185">Reference proteome</keyword>
<dbReference type="EMBL" id="JBJKFK010000350">
    <property type="protein sequence ID" value="KAL3317655.1"/>
    <property type="molecule type" value="Genomic_DNA"/>
</dbReference>
<dbReference type="AlphaFoldDB" id="A0ABD2QDP3"/>
<name>A0ABD2QDP3_9PLAT</name>
<feature type="compositionally biased region" description="Low complexity" evidence="1">
    <location>
        <begin position="235"/>
        <end position="253"/>
    </location>
</feature>